<reference evidence="3" key="1">
    <citation type="submission" date="2022-01" db="EMBL/GenBank/DDBJ databases">
        <authorList>
            <person name="King R."/>
        </authorList>
    </citation>
    <scope>NUCLEOTIDE SEQUENCE</scope>
</reference>
<dbReference type="AlphaFoldDB" id="A0A9N9S0V6"/>
<evidence type="ECO:0000256" key="1">
    <source>
        <dbReference type="SAM" id="Coils"/>
    </source>
</evidence>
<feature type="compositionally biased region" description="Basic and acidic residues" evidence="2">
    <location>
        <begin position="533"/>
        <end position="542"/>
    </location>
</feature>
<dbReference type="Proteomes" id="UP001153620">
    <property type="component" value="Chromosome 3"/>
</dbReference>
<feature type="compositionally biased region" description="Polar residues" evidence="2">
    <location>
        <begin position="1142"/>
        <end position="1151"/>
    </location>
</feature>
<feature type="compositionally biased region" description="Acidic residues" evidence="2">
    <location>
        <begin position="1204"/>
        <end position="1215"/>
    </location>
</feature>
<proteinExistence type="predicted"/>
<organism evidence="3 4">
    <name type="scientific">Chironomus riparius</name>
    <dbReference type="NCBI Taxonomy" id="315576"/>
    <lineage>
        <taxon>Eukaryota</taxon>
        <taxon>Metazoa</taxon>
        <taxon>Ecdysozoa</taxon>
        <taxon>Arthropoda</taxon>
        <taxon>Hexapoda</taxon>
        <taxon>Insecta</taxon>
        <taxon>Pterygota</taxon>
        <taxon>Neoptera</taxon>
        <taxon>Endopterygota</taxon>
        <taxon>Diptera</taxon>
        <taxon>Nematocera</taxon>
        <taxon>Chironomoidea</taxon>
        <taxon>Chironomidae</taxon>
        <taxon>Chironominae</taxon>
        <taxon>Chironomus</taxon>
    </lineage>
</organism>
<keyword evidence="1" id="KW-0175">Coiled coil</keyword>
<feature type="region of interest" description="Disordered" evidence="2">
    <location>
        <begin position="357"/>
        <end position="380"/>
    </location>
</feature>
<dbReference type="OrthoDB" id="8015657at2759"/>
<sequence>MYQEKSECEKSIIKTLQSQQKQFMDEKRRRAERNENILRTLERVDYQAQLLASKTERLRALKRQYERYLLSLWTTRKATETSSVYSLPQNLKTIGNIQRPFTAKYDESPIHQSSYYTSKASAFVTDLRPSNYLLNAPSYISMSSTSPITTHTYQNNQSLYREVPLTSTAIAENSIISSNYRGRALASSPALEIEPSSYPSTLLYPQILQYDYTTTQMPIVYTHKAPDDNNMNNKKSFHPSHDNAINIGDMNQPTTINSIYSHTDLQQPAPQLPLDEKSSLSSFQSIYNQPQEYHHNYNSDRNMKMSKAYHDNPLIKPIGVGSVVSSASTDFIPQQKTQQQKVPMSFENRLNNDSQQMFNPENSIHMSDADTDDSSDVEKSSSKMTFGYKKLDVPQTSNNMFDIKFSDTNVQQSCENTATIGSSDSSTFIKHSDIKSINETTPVLVAAPNDDGNIMHQVWEKVIEAEPTPTDTAQQSSFVIPKIIVETQIDLTESTTIKGTTELESRDITTMDEGEKQDRDIPEKLLNQTSYEMEKHSADNRQNESVPSSASVSYNNLPLTDTEMTIYHYDKQPTDTNEQQPQSSAEYELRNFDDIKISSSSDGDSNVITCESEMKGNNSFAEGDTAAAATPTTINNINDDKNLKSSPSIPTSMALNDKIGEIYRKIEKIEGKYYGEKGKIMENFEMRRLSAASLSDEAKIDVTQPMVNKNDDLSKISSQEQQEFNQNENEREFSVMDIRQHVGDDDAVVGIDKNDKNLISQNEWESNQSEYAVDTDGIQKSSYESQMDSQSNYNYYHQQNQSLNDSGETQQIDTNFQQQQPVEYVENPQYTQMYEQNQQSVFENQDYAVPTSSFEDASGNNNNNSAGDYQTSSVQQFSYEPSVQYQQNDPEQDSQRHQYEDSYEEQQQQQMENLYEQQQQHQENLSLQQSDSDANNFNPYNQHQLESNYQQSNYIESSVDDQNPSNYANESVYYDYVGTQNQNYSSDGNATDVPQTMYDDQNYTHQMTQEYERGNVNDVEGSQLNEYLPYQNDSNIIEGNVYQDQSNENNYNGTDSRQDERNFIETSNGMSASNDDTNEYQNTDGSYVNTTEIYRTDTTQMTLENANYETQHLVQQSGNENVEQTTNEIYNKDDESYHEGGTASTTSSDVSSKAHAMDNENRENVVPSTKRDDIKLVKQLLDSESSDDPNSTRSNLLKTAIKEEVDESDFDFSAN</sequence>
<feature type="compositionally biased region" description="Polar residues" evidence="2">
    <location>
        <begin position="931"/>
        <end position="941"/>
    </location>
</feature>
<evidence type="ECO:0000313" key="3">
    <source>
        <dbReference type="EMBL" id="CAG9807538.1"/>
    </source>
</evidence>
<reference evidence="3" key="2">
    <citation type="submission" date="2022-10" db="EMBL/GenBank/DDBJ databases">
        <authorList>
            <consortium name="ENA_rothamsted_submissions"/>
            <consortium name="culmorum"/>
            <person name="King R."/>
        </authorList>
    </citation>
    <scope>NUCLEOTIDE SEQUENCE</scope>
</reference>
<feature type="compositionally biased region" description="Low complexity" evidence="2">
    <location>
        <begin position="905"/>
        <end position="930"/>
    </location>
</feature>
<feature type="compositionally biased region" description="Polar residues" evidence="2">
    <location>
        <begin position="543"/>
        <end position="555"/>
    </location>
</feature>
<feature type="region of interest" description="Disordered" evidence="2">
    <location>
        <begin position="851"/>
        <end position="941"/>
    </location>
</feature>
<feature type="compositionally biased region" description="Basic and acidic residues" evidence="2">
    <location>
        <begin position="1155"/>
        <end position="1176"/>
    </location>
</feature>
<dbReference type="EMBL" id="OU895879">
    <property type="protein sequence ID" value="CAG9807538.1"/>
    <property type="molecule type" value="Genomic_DNA"/>
</dbReference>
<accession>A0A9N9S0V6</accession>
<feature type="compositionally biased region" description="Low complexity" evidence="2">
    <location>
        <begin position="856"/>
        <end position="868"/>
    </location>
</feature>
<feature type="compositionally biased region" description="Polar residues" evidence="2">
    <location>
        <begin position="869"/>
        <end position="889"/>
    </location>
</feature>
<protein>
    <submittedName>
        <fullName evidence="3">Uncharacterized protein</fullName>
    </submittedName>
</protein>
<evidence type="ECO:0000313" key="4">
    <source>
        <dbReference type="Proteomes" id="UP001153620"/>
    </source>
</evidence>
<feature type="coiled-coil region" evidence="1">
    <location>
        <begin position="24"/>
        <end position="71"/>
    </location>
</feature>
<feature type="compositionally biased region" description="Polar residues" evidence="2">
    <location>
        <begin position="1188"/>
        <end position="1197"/>
    </location>
</feature>
<feature type="region of interest" description="Disordered" evidence="2">
    <location>
        <begin position="1132"/>
        <end position="1215"/>
    </location>
</feature>
<gene>
    <name evidence="3" type="ORF">CHIRRI_LOCUS10386</name>
</gene>
<name>A0A9N9S0V6_9DIPT</name>
<evidence type="ECO:0000256" key="2">
    <source>
        <dbReference type="SAM" id="MobiDB-lite"/>
    </source>
</evidence>
<keyword evidence="4" id="KW-1185">Reference proteome</keyword>
<feature type="region of interest" description="Disordered" evidence="2">
    <location>
        <begin position="533"/>
        <end position="555"/>
    </location>
</feature>